<feature type="region of interest" description="Disordered" evidence="1">
    <location>
        <begin position="1"/>
        <end position="22"/>
    </location>
</feature>
<dbReference type="GeneID" id="301100563"/>
<proteinExistence type="predicted"/>
<dbReference type="EMBL" id="JAALDK010000001">
    <property type="protein sequence ID" value="NUX99926.1"/>
    <property type="molecule type" value="Genomic_DNA"/>
</dbReference>
<dbReference type="RefSeq" id="WP_176104965.1">
    <property type="nucleotide sequence ID" value="NZ_JAALDK010000001.1"/>
</dbReference>
<evidence type="ECO:0000256" key="1">
    <source>
        <dbReference type="SAM" id="MobiDB-lite"/>
    </source>
</evidence>
<comment type="caution">
    <text evidence="2">The sequence shown here is derived from an EMBL/GenBank/DDBJ whole genome shotgun (WGS) entry which is preliminary data.</text>
</comment>
<protein>
    <submittedName>
        <fullName evidence="2">Uncharacterized protein</fullName>
    </submittedName>
</protein>
<name>A0A7Y6MXN2_9BURK</name>
<reference evidence="2 3" key="1">
    <citation type="submission" date="2020-02" db="EMBL/GenBank/DDBJ databases">
        <title>Paraburkholderia simonii sp. nov. and Paraburkholderia youngii sp. nov. Brazilian and Mexican Mimosa-associated rhizobia.</title>
        <authorList>
            <person name="Mavima L."/>
            <person name="Beukes C.W."/>
            <person name="Chan W.Y."/>
            <person name="Palmer M."/>
            <person name="De Meyer S.E."/>
            <person name="James E.K."/>
            <person name="Venter S.N."/>
            <person name="Steenkamp E.T."/>
        </authorList>
    </citation>
    <scope>NUCLEOTIDE SEQUENCE [LARGE SCALE GENOMIC DNA]</scope>
    <source>
        <strain evidence="2 3">JPY169</strain>
    </source>
</reference>
<gene>
    <name evidence="2" type="ORF">G5S42_09485</name>
</gene>
<dbReference type="Proteomes" id="UP000594380">
    <property type="component" value="Unassembled WGS sequence"/>
</dbReference>
<evidence type="ECO:0000313" key="3">
    <source>
        <dbReference type="Proteomes" id="UP000594380"/>
    </source>
</evidence>
<organism evidence="2 3">
    <name type="scientific">Paraburkholderia youngii</name>
    <dbReference type="NCBI Taxonomy" id="2782701"/>
    <lineage>
        <taxon>Bacteria</taxon>
        <taxon>Pseudomonadati</taxon>
        <taxon>Pseudomonadota</taxon>
        <taxon>Betaproteobacteria</taxon>
        <taxon>Burkholderiales</taxon>
        <taxon>Burkholderiaceae</taxon>
        <taxon>Paraburkholderia</taxon>
    </lineage>
</organism>
<dbReference type="AlphaFoldDB" id="A0A7Y6MXN2"/>
<accession>A0A7Y6MXN2</accession>
<evidence type="ECO:0000313" key="2">
    <source>
        <dbReference type="EMBL" id="NUX99926.1"/>
    </source>
</evidence>
<sequence>MRVSKRRNSGASAARPRERDDSPWYPHTLRLFRRAPGEDWASSVERVRQACVERFGGAL</sequence>